<dbReference type="PANTHER" id="PTHR12121">
    <property type="entry name" value="CARBON CATABOLITE REPRESSOR PROTEIN 4"/>
    <property type="match status" value="1"/>
</dbReference>
<dbReference type="InterPro" id="IPR005135">
    <property type="entry name" value="Endo/exonuclease/phosphatase"/>
</dbReference>
<dbReference type="EMBL" id="VOHK01000001">
    <property type="protein sequence ID" value="TWT23570.1"/>
    <property type="molecule type" value="Genomic_DNA"/>
</dbReference>
<evidence type="ECO:0000259" key="2">
    <source>
        <dbReference type="Pfam" id="PF03372"/>
    </source>
</evidence>
<name>A0A5C5UDE6_9GAMM</name>
<keyword evidence="3" id="KW-0255">Endonuclease</keyword>
<protein>
    <submittedName>
        <fullName evidence="3">Endonuclease/exonuclease/phosphatase family protein</fullName>
    </submittedName>
</protein>
<dbReference type="Proteomes" id="UP000319980">
    <property type="component" value="Unassembled WGS sequence"/>
</dbReference>
<dbReference type="InterPro" id="IPR036691">
    <property type="entry name" value="Endo/exonu/phosph_ase_sf"/>
</dbReference>
<dbReference type="Gene3D" id="3.60.10.10">
    <property type="entry name" value="Endonuclease/exonuclease/phosphatase"/>
    <property type="match status" value="1"/>
</dbReference>
<dbReference type="GO" id="GO:0000175">
    <property type="term" value="F:3'-5'-RNA exonuclease activity"/>
    <property type="evidence" value="ECO:0007669"/>
    <property type="project" value="TreeGrafter"/>
</dbReference>
<keyword evidence="3" id="KW-0269">Exonuclease</keyword>
<dbReference type="Pfam" id="PF03372">
    <property type="entry name" value="Exo_endo_phos"/>
    <property type="match status" value="1"/>
</dbReference>
<keyword evidence="4" id="KW-1185">Reference proteome</keyword>
<evidence type="ECO:0000313" key="3">
    <source>
        <dbReference type="EMBL" id="TWT23570.1"/>
    </source>
</evidence>
<feature type="signal peptide" evidence="1">
    <location>
        <begin position="1"/>
        <end position="30"/>
    </location>
</feature>
<dbReference type="PANTHER" id="PTHR12121:SF36">
    <property type="entry name" value="ENDONUCLEASE_EXONUCLEASE_PHOSPHATASE DOMAIN-CONTAINING PROTEIN"/>
    <property type="match status" value="1"/>
</dbReference>
<dbReference type="GO" id="GO:0004519">
    <property type="term" value="F:endonuclease activity"/>
    <property type="evidence" value="ECO:0007669"/>
    <property type="project" value="UniProtKB-KW"/>
</dbReference>
<evidence type="ECO:0000313" key="4">
    <source>
        <dbReference type="Proteomes" id="UP000319980"/>
    </source>
</evidence>
<reference evidence="3 4" key="1">
    <citation type="journal article" date="2008" name="Int. J. Syst. Evol. Microbiol.">
        <title>Luteimonas marina sp. nov., isolated from seawater.</title>
        <authorList>
            <person name="Baik K.S."/>
            <person name="Park S.C."/>
            <person name="Kim M.S."/>
            <person name="Kim E.M."/>
            <person name="Park C."/>
            <person name="Chun J."/>
            <person name="Seong C.N."/>
        </authorList>
    </citation>
    <scope>NUCLEOTIDE SEQUENCE [LARGE SCALE GENOMIC DNA]</scope>
    <source>
        <strain evidence="3 4">FR1330</strain>
    </source>
</reference>
<dbReference type="SUPFAM" id="SSF56219">
    <property type="entry name" value="DNase I-like"/>
    <property type="match status" value="1"/>
</dbReference>
<sequence length="284" mass="32223">MTHALSAISMSRLLLTCLLFALGAPHSAAAEQTLRVMSFNVRVPVESDGPDRWEARRELMVRTIRDARPDLLGTQELVKAQGDYLAQRLPEYAWFGSGRRGGSEDEHMGVFYRRDALRLLESGDFWLSDTPEVPGSISWGNLYPRMVTWGLFERRADGRRVYLFNTHLPYREEDGAVRVRSVALILQRLATLPPDVPVILVGDFNDVPDSPAYRALADTLGDAWREAPRRQGPDGTFHGFGGHAEKRIDWMFHRGLQPRHARTLTDHADGRYPSDHFPVMVEFD</sequence>
<feature type="domain" description="Endonuclease/exonuclease/phosphatase" evidence="2">
    <location>
        <begin position="37"/>
        <end position="276"/>
    </location>
</feature>
<dbReference type="AlphaFoldDB" id="A0A5C5UDE6"/>
<keyword evidence="3" id="KW-0540">Nuclease</keyword>
<feature type="chain" id="PRO_5022722610" evidence="1">
    <location>
        <begin position="31"/>
        <end position="284"/>
    </location>
</feature>
<gene>
    <name evidence="3" type="ORF">FQY83_02720</name>
</gene>
<evidence type="ECO:0000256" key="1">
    <source>
        <dbReference type="SAM" id="SignalP"/>
    </source>
</evidence>
<comment type="caution">
    <text evidence="3">The sequence shown here is derived from an EMBL/GenBank/DDBJ whole genome shotgun (WGS) entry which is preliminary data.</text>
</comment>
<accession>A0A5C5UDE6</accession>
<dbReference type="OrthoDB" id="9793162at2"/>
<dbReference type="CDD" id="cd09083">
    <property type="entry name" value="EEP-1"/>
    <property type="match status" value="1"/>
</dbReference>
<keyword evidence="1" id="KW-0732">Signal</keyword>
<proteinExistence type="predicted"/>
<dbReference type="InterPro" id="IPR050410">
    <property type="entry name" value="CCR4/nocturin_mRNA_transcr"/>
</dbReference>
<keyword evidence="3" id="KW-0378">Hydrolase</keyword>
<organism evidence="3 4">
    <name type="scientific">Luteimonas marina</name>
    <dbReference type="NCBI Taxonomy" id="488485"/>
    <lineage>
        <taxon>Bacteria</taxon>
        <taxon>Pseudomonadati</taxon>
        <taxon>Pseudomonadota</taxon>
        <taxon>Gammaproteobacteria</taxon>
        <taxon>Lysobacterales</taxon>
        <taxon>Lysobacteraceae</taxon>
        <taxon>Luteimonas</taxon>
    </lineage>
</organism>